<proteinExistence type="predicted"/>
<accession>A0A9P4P7D0</accession>
<feature type="region of interest" description="Disordered" evidence="1">
    <location>
        <begin position="335"/>
        <end position="377"/>
    </location>
</feature>
<dbReference type="EMBL" id="MU001513">
    <property type="protein sequence ID" value="KAF2438063.1"/>
    <property type="molecule type" value="Genomic_DNA"/>
</dbReference>
<dbReference type="AlphaFoldDB" id="A0A9P4P7D0"/>
<evidence type="ECO:0000313" key="2">
    <source>
        <dbReference type="EMBL" id="KAF2438063.1"/>
    </source>
</evidence>
<comment type="caution">
    <text evidence="2">The sequence shown here is derived from an EMBL/GenBank/DDBJ whole genome shotgun (WGS) entry which is preliminary data.</text>
</comment>
<keyword evidence="3" id="KW-1185">Reference proteome</keyword>
<dbReference type="Proteomes" id="UP000799764">
    <property type="component" value="Unassembled WGS sequence"/>
</dbReference>
<feature type="compositionally biased region" description="Basic and acidic residues" evidence="1">
    <location>
        <begin position="279"/>
        <end position="294"/>
    </location>
</feature>
<feature type="compositionally biased region" description="Acidic residues" evidence="1">
    <location>
        <begin position="194"/>
        <end position="203"/>
    </location>
</feature>
<gene>
    <name evidence="2" type="ORF">P171DRAFT_449298</name>
</gene>
<evidence type="ECO:0000313" key="3">
    <source>
        <dbReference type="Proteomes" id="UP000799764"/>
    </source>
</evidence>
<feature type="compositionally biased region" description="Basic and acidic residues" evidence="1">
    <location>
        <begin position="172"/>
        <end position="185"/>
    </location>
</feature>
<feature type="compositionally biased region" description="Basic and acidic residues" evidence="1">
    <location>
        <begin position="354"/>
        <end position="377"/>
    </location>
</feature>
<sequence>MPSQNHTGAYMVFSLSASYSASHMESSRASNTPPFNAVSAITSIHANWQIPPSTPSLGLTPPLCPPTDRYFPEAWPVPLLIALLHLSELTVGERHRAMWYLEKQFTAKVNDSPYTENLGLQVADVQAAVTAFSNAAWQKETDHKGKDGQFEHPAHTDSKGKLAEGSQPQEESAERSLKQEEEVASRKRKRIDHDDEQDQDLDIETASSRPNIPEKRKTEYRGYSRPAPGNVTKDTACYVQEASTPMLSSVPSFSSLGQAIISLPQRLQHKPSDAEQELEDRAAAERKEKSERSEPMANIRATINDSEAAYRQEEEIICTGERRKSTQDDQLQALRPEAVTLKHPSPELGRVKSARTELEAAHGTSIEEQKKIDSAAT</sequence>
<protein>
    <submittedName>
        <fullName evidence="2">Uncharacterized protein</fullName>
    </submittedName>
</protein>
<evidence type="ECO:0000256" key="1">
    <source>
        <dbReference type="SAM" id="MobiDB-lite"/>
    </source>
</evidence>
<reference evidence="2" key="1">
    <citation type="journal article" date="2020" name="Stud. Mycol.">
        <title>101 Dothideomycetes genomes: a test case for predicting lifestyles and emergence of pathogens.</title>
        <authorList>
            <person name="Haridas S."/>
            <person name="Albert R."/>
            <person name="Binder M."/>
            <person name="Bloem J."/>
            <person name="Labutti K."/>
            <person name="Salamov A."/>
            <person name="Andreopoulos B."/>
            <person name="Baker S."/>
            <person name="Barry K."/>
            <person name="Bills G."/>
            <person name="Bluhm B."/>
            <person name="Cannon C."/>
            <person name="Castanera R."/>
            <person name="Culley D."/>
            <person name="Daum C."/>
            <person name="Ezra D."/>
            <person name="Gonzalez J."/>
            <person name="Henrissat B."/>
            <person name="Kuo A."/>
            <person name="Liang C."/>
            <person name="Lipzen A."/>
            <person name="Lutzoni F."/>
            <person name="Magnuson J."/>
            <person name="Mondo S."/>
            <person name="Nolan M."/>
            <person name="Ohm R."/>
            <person name="Pangilinan J."/>
            <person name="Park H.-J."/>
            <person name="Ramirez L."/>
            <person name="Alfaro M."/>
            <person name="Sun H."/>
            <person name="Tritt A."/>
            <person name="Yoshinaga Y."/>
            <person name="Zwiers L.-H."/>
            <person name="Turgeon B."/>
            <person name="Goodwin S."/>
            <person name="Spatafora J."/>
            <person name="Crous P."/>
            <person name="Grigoriev I."/>
        </authorList>
    </citation>
    <scope>NUCLEOTIDE SEQUENCE</scope>
    <source>
        <strain evidence="2">CBS 690.94</strain>
    </source>
</reference>
<name>A0A9P4P7D0_9PLEO</name>
<feature type="compositionally biased region" description="Basic and acidic residues" evidence="1">
    <location>
        <begin position="139"/>
        <end position="162"/>
    </location>
</feature>
<dbReference type="OrthoDB" id="10538905at2759"/>
<feature type="region of interest" description="Disordered" evidence="1">
    <location>
        <begin position="139"/>
        <end position="231"/>
    </location>
</feature>
<organism evidence="2 3">
    <name type="scientific">Karstenula rhodostoma CBS 690.94</name>
    <dbReference type="NCBI Taxonomy" id="1392251"/>
    <lineage>
        <taxon>Eukaryota</taxon>
        <taxon>Fungi</taxon>
        <taxon>Dikarya</taxon>
        <taxon>Ascomycota</taxon>
        <taxon>Pezizomycotina</taxon>
        <taxon>Dothideomycetes</taxon>
        <taxon>Pleosporomycetidae</taxon>
        <taxon>Pleosporales</taxon>
        <taxon>Massarineae</taxon>
        <taxon>Didymosphaeriaceae</taxon>
        <taxon>Karstenula</taxon>
    </lineage>
</organism>
<feature type="compositionally biased region" description="Basic and acidic residues" evidence="1">
    <location>
        <begin position="212"/>
        <end position="222"/>
    </location>
</feature>
<feature type="region of interest" description="Disordered" evidence="1">
    <location>
        <begin position="266"/>
        <end position="310"/>
    </location>
</feature>